<dbReference type="Proteomes" id="UP000005092">
    <property type="component" value="Unassembled WGS sequence"/>
</dbReference>
<dbReference type="HOGENOM" id="CLU_1383169_0_0_5"/>
<evidence type="ECO:0000313" key="3">
    <source>
        <dbReference type="Proteomes" id="UP000005092"/>
    </source>
</evidence>
<sequence>MTPAERARHIDKQEFAAECKAARERAVAYATRCRKREKEKVKAWLSGAEPAPINLAAMTIARQPVTHCVNGECRTVDGWAKHLGISKHALIIRRRKLGSLEAAIAMGFGSQRGRQTSLIEFNGEALTIKEWALRLGIKEDSLRHRMHTGRTAKEAIALGGPLRRPDPGVASNFAHSEGTGAGSTAQETPKITFSEKA</sequence>
<dbReference type="EMBL" id="JH719381">
    <property type="protein sequence ID" value="EJB03265.1"/>
    <property type="molecule type" value="Genomic_DNA"/>
</dbReference>
<evidence type="ECO:0000256" key="1">
    <source>
        <dbReference type="SAM" id="MobiDB-lite"/>
    </source>
</evidence>
<protein>
    <submittedName>
        <fullName evidence="2">Uncharacterized protein</fullName>
    </submittedName>
</protein>
<accession>J0GZW6</accession>
<reference evidence="2 3" key="1">
    <citation type="submission" date="2012-02" db="EMBL/GenBank/DDBJ databases">
        <title>Improved High-Quality Draft Sequence of Rhizobium leguminosarum bv. trifolii WSM597.</title>
        <authorList>
            <consortium name="US DOE Joint Genome Institute"/>
            <person name="Lucas S."/>
            <person name="Han J."/>
            <person name="Lapidus A."/>
            <person name="Cheng J.-F."/>
            <person name="Goodwin L."/>
            <person name="Pitluck S."/>
            <person name="Peters L."/>
            <person name="Ovchinnikova G."/>
            <person name="Held B."/>
            <person name="Detter J.C."/>
            <person name="Han C."/>
            <person name="Tapia R."/>
            <person name="Land M."/>
            <person name="Hauser L."/>
            <person name="Kyrpides N."/>
            <person name="Ivanova N."/>
            <person name="Pagani I."/>
            <person name="Brau L."/>
            <person name="Yates R."/>
            <person name="O'Hara G."/>
            <person name="Rui T."/>
            <person name="Howieson J."/>
            <person name="Reeve W."/>
            <person name="Woyke T."/>
        </authorList>
    </citation>
    <scope>NUCLEOTIDE SEQUENCE [LARGE SCALE GENOMIC DNA]</scope>
    <source>
        <strain evidence="2 3">WSM597</strain>
    </source>
</reference>
<evidence type="ECO:0000313" key="2">
    <source>
        <dbReference type="EMBL" id="EJB03265.1"/>
    </source>
</evidence>
<dbReference type="AlphaFoldDB" id="J0GZW6"/>
<dbReference type="OrthoDB" id="8410973at2"/>
<feature type="region of interest" description="Disordered" evidence="1">
    <location>
        <begin position="168"/>
        <end position="197"/>
    </location>
</feature>
<dbReference type="RefSeq" id="WP_003587300.1">
    <property type="nucleotide sequence ID" value="NZ_JH719381.1"/>
</dbReference>
<feature type="compositionally biased region" description="Polar residues" evidence="1">
    <location>
        <begin position="182"/>
        <end position="191"/>
    </location>
</feature>
<gene>
    <name evidence="2" type="ORF">Rleg9DRAFT_2097</name>
</gene>
<proteinExistence type="predicted"/>
<organism evidence="2 3">
    <name type="scientific">Rhizobium leguminosarum bv. trifolii WSM597</name>
    <dbReference type="NCBI Taxonomy" id="754764"/>
    <lineage>
        <taxon>Bacteria</taxon>
        <taxon>Pseudomonadati</taxon>
        <taxon>Pseudomonadota</taxon>
        <taxon>Alphaproteobacteria</taxon>
        <taxon>Hyphomicrobiales</taxon>
        <taxon>Rhizobiaceae</taxon>
        <taxon>Rhizobium/Agrobacterium group</taxon>
        <taxon>Rhizobium</taxon>
    </lineage>
</organism>
<name>J0GZW6_RHILT</name>